<dbReference type="Pfam" id="PF07696">
    <property type="entry name" value="7TMR-DISMED2"/>
    <property type="match status" value="1"/>
</dbReference>
<dbReference type="CDD" id="cd16917">
    <property type="entry name" value="HATPase_UhpB-NarQ-NarX-like"/>
    <property type="match status" value="1"/>
</dbReference>
<keyword evidence="15" id="KW-0902">Two-component regulatory system</keyword>
<dbReference type="RefSeq" id="WP_244824597.1">
    <property type="nucleotide sequence ID" value="NZ_CP112998.1"/>
</dbReference>
<evidence type="ECO:0000256" key="4">
    <source>
        <dbReference type="ARBA" id="ARBA00012438"/>
    </source>
</evidence>
<evidence type="ECO:0000256" key="15">
    <source>
        <dbReference type="ARBA" id="ARBA00023012"/>
    </source>
</evidence>
<evidence type="ECO:0000313" key="21">
    <source>
        <dbReference type="EMBL" id="WAC12450.1"/>
    </source>
</evidence>
<comment type="subcellular location">
    <subcellularLocation>
        <location evidence="3">Cytoplasm</location>
    </subcellularLocation>
</comment>
<dbReference type="GO" id="GO:0005524">
    <property type="term" value="F:ATP binding"/>
    <property type="evidence" value="ECO:0007669"/>
    <property type="project" value="UniProtKB-KW"/>
</dbReference>
<proteinExistence type="predicted"/>
<evidence type="ECO:0000256" key="14">
    <source>
        <dbReference type="ARBA" id="ARBA00023004"/>
    </source>
</evidence>
<dbReference type="Gene3D" id="3.30.565.10">
    <property type="entry name" value="Histidine kinase-like ATPase, C-terminal domain"/>
    <property type="match status" value="1"/>
</dbReference>
<evidence type="ECO:0000256" key="18">
    <source>
        <dbReference type="ARBA" id="ARBA00030800"/>
    </source>
</evidence>
<keyword evidence="16" id="KW-0411">Iron-sulfur</keyword>
<evidence type="ECO:0000256" key="2">
    <source>
        <dbReference type="ARBA" id="ARBA00001966"/>
    </source>
</evidence>
<dbReference type="InterPro" id="IPR050482">
    <property type="entry name" value="Sensor_HK_TwoCompSys"/>
</dbReference>
<dbReference type="InterPro" id="IPR011622">
    <property type="entry name" value="7TMR_DISM_rcpt_extracell_dom2"/>
</dbReference>
<feature type="transmembrane region" description="Helical" evidence="19">
    <location>
        <begin position="238"/>
        <end position="260"/>
    </location>
</feature>
<dbReference type="PANTHER" id="PTHR24421:SF10">
    <property type="entry name" value="NITRATE_NITRITE SENSOR PROTEIN NARQ"/>
    <property type="match status" value="1"/>
</dbReference>
<dbReference type="InterPro" id="IPR011712">
    <property type="entry name" value="Sig_transdc_His_kin_sub3_dim/P"/>
</dbReference>
<dbReference type="Proteomes" id="UP001164653">
    <property type="component" value="Chromosome"/>
</dbReference>
<evidence type="ECO:0000256" key="5">
    <source>
        <dbReference type="ARBA" id="ARBA00017322"/>
    </source>
</evidence>
<dbReference type="InterPro" id="IPR004358">
    <property type="entry name" value="Sig_transdc_His_kin-like_C"/>
</dbReference>
<dbReference type="EC" id="2.7.13.3" evidence="4"/>
<protein>
    <recommendedName>
        <fullName evidence="5">Oxygen sensor histidine kinase NreB</fullName>
        <ecNumber evidence="4">2.7.13.3</ecNumber>
    </recommendedName>
    <alternativeName>
        <fullName evidence="18">Nitrogen regulation protein B</fullName>
    </alternativeName>
</protein>
<dbReference type="PROSITE" id="PS50109">
    <property type="entry name" value="HIS_KIN"/>
    <property type="match status" value="1"/>
</dbReference>
<dbReference type="GO" id="GO:0046983">
    <property type="term" value="F:protein dimerization activity"/>
    <property type="evidence" value="ECO:0007669"/>
    <property type="project" value="InterPro"/>
</dbReference>
<evidence type="ECO:0000256" key="9">
    <source>
        <dbReference type="ARBA" id="ARBA00022679"/>
    </source>
</evidence>
<comment type="catalytic activity">
    <reaction evidence="1">
        <text>ATP + protein L-histidine = ADP + protein N-phospho-L-histidine.</text>
        <dbReference type="EC" id="2.7.13.3"/>
    </reaction>
</comment>
<evidence type="ECO:0000256" key="16">
    <source>
        <dbReference type="ARBA" id="ARBA00023014"/>
    </source>
</evidence>
<dbReference type="Pfam" id="PF02518">
    <property type="entry name" value="HATPase_c"/>
    <property type="match status" value="1"/>
</dbReference>
<keyword evidence="8" id="KW-0597">Phosphoprotein</keyword>
<feature type="transmembrane region" description="Helical" evidence="19">
    <location>
        <begin position="353"/>
        <end position="376"/>
    </location>
</feature>
<dbReference type="GO" id="GO:0046872">
    <property type="term" value="F:metal ion binding"/>
    <property type="evidence" value="ECO:0007669"/>
    <property type="project" value="UniProtKB-KW"/>
</dbReference>
<dbReference type="InterPro" id="IPR003594">
    <property type="entry name" value="HATPase_dom"/>
</dbReference>
<dbReference type="Pfam" id="PF07695">
    <property type="entry name" value="7TMR-DISM_7TM"/>
    <property type="match status" value="1"/>
</dbReference>
<dbReference type="EMBL" id="CP112998">
    <property type="protein sequence ID" value="WAC12450.1"/>
    <property type="molecule type" value="Genomic_DNA"/>
</dbReference>
<keyword evidence="22" id="KW-1185">Reference proteome</keyword>
<evidence type="ECO:0000256" key="3">
    <source>
        <dbReference type="ARBA" id="ARBA00004496"/>
    </source>
</evidence>
<dbReference type="Gene3D" id="2.60.40.2380">
    <property type="match status" value="1"/>
</dbReference>
<evidence type="ECO:0000256" key="13">
    <source>
        <dbReference type="ARBA" id="ARBA00022840"/>
    </source>
</evidence>
<dbReference type="PANTHER" id="PTHR24421">
    <property type="entry name" value="NITRATE/NITRITE SENSOR PROTEIN NARX-RELATED"/>
    <property type="match status" value="1"/>
</dbReference>
<evidence type="ECO:0000256" key="8">
    <source>
        <dbReference type="ARBA" id="ARBA00022553"/>
    </source>
</evidence>
<feature type="transmembrane region" description="Helical" evidence="19">
    <location>
        <begin position="269"/>
        <end position="287"/>
    </location>
</feature>
<dbReference type="InterPro" id="IPR036890">
    <property type="entry name" value="HATPase_C_sf"/>
</dbReference>
<keyword evidence="14" id="KW-0408">Iron</keyword>
<keyword evidence="19" id="KW-0472">Membrane</keyword>
<evidence type="ECO:0000313" key="22">
    <source>
        <dbReference type="Proteomes" id="UP001164653"/>
    </source>
</evidence>
<keyword evidence="7" id="KW-0963">Cytoplasm</keyword>
<dbReference type="SUPFAM" id="SSF55874">
    <property type="entry name" value="ATPase domain of HSP90 chaperone/DNA topoisomerase II/histidine kinase"/>
    <property type="match status" value="1"/>
</dbReference>
<keyword evidence="6" id="KW-0004">4Fe-4S</keyword>
<keyword evidence="11" id="KW-0547">Nucleotide-binding</keyword>
<dbReference type="InterPro" id="IPR005467">
    <property type="entry name" value="His_kinase_dom"/>
</dbReference>
<name>A0A9E8SKG5_9BACT</name>
<dbReference type="SMART" id="SM00387">
    <property type="entry name" value="HATPase_c"/>
    <property type="match status" value="1"/>
</dbReference>
<keyword evidence="12" id="KW-0418">Kinase</keyword>
<comment type="cofactor">
    <cofactor evidence="2">
        <name>[4Fe-4S] cluster</name>
        <dbReference type="ChEBI" id="CHEBI:49883"/>
    </cofactor>
</comment>
<dbReference type="PRINTS" id="PR00344">
    <property type="entry name" value="BCTRLSENSOR"/>
</dbReference>
<keyword evidence="13 21" id="KW-0067">ATP-binding</keyword>
<evidence type="ECO:0000256" key="12">
    <source>
        <dbReference type="ARBA" id="ARBA00022777"/>
    </source>
</evidence>
<accession>A0A9E8SKG5</accession>
<feature type="domain" description="Histidine kinase" evidence="20">
    <location>
        <begin position="422"/>
        <end position="615"/>
    </location>
</feature>
<evidence type="ECO:0000259" key="20">
    <source>
        <dbReference type="PROSITE" id="PS50109"/>
    </source>
</evidence>
<feature type="transmembrane region" description="Helical" evidence="19">
    <location>
        <begin position="325"/>
        <end position="341"/>
    </location>
</feature>
<evidence type="ECO:0000256" key="11">
    <source>
        <dbReference type="ARBA" id="ARBA00022741"/>
    </source>
</evidence>
<keyword evidence="19" id="KW-1133">Transmembrane helix</keyword>
<dbReference type="Pfam" id="PF07730">
    <property type="entry name" value="HisKA_3"/>
    <property type="match status" value="1"/>
</dbReference>
<feature type="transmembrane region" description="Helical" evidence="19">
    <location>
        <begin position="178"/>
        <end position="199"/>
    </location>
</feature>
<dbReference type="GO" id="GO:0000155">
    <property type="term" value="F:phosphorelay sensor kinase activity"/>
    <property type="evidence" value="ECO:0007669"/>
    <property type="project" value="InterPro"/>
</dbReference>
<reference evidence="21" key="1">
    <citation type="submission" date="2022-11" db="EMBL/GenBank/DDBJ databases">
        <title>Dyadobacter pollutisoli sp. nov., isolated from plastic dumped soil.</title>
        <authorList>
            <person name="Kim J.M."/>
            <person name="Kim K.R."/>
            <person name="Lee J.K."/>
            <person name="Hao L."/>
            <person name="Jeon C.O."/>
        </authorList>
    </citation>
    <scope>NUCLEOTIDE SEQUENCE</scope>
    <source>
        <strain evidence="21">U1</strain>
    </source>
</reference>
<evidence type="ECO:0000256" key="10">
    <source>
        <dbReference type="ARBA" id="ARBA00022723"/>
    </source>
</evidence>
<evidence type="ECO:0000256" key="1">
    <source>
        <dbReference type="ARBA" id="ARBA00000085"/>
    </source>
</evidence>
<evidence type="ECO:0000256" key="7">
    <source>
        <dbReference type="ARBA" id="ARBA00022490"/>
    </source>
</evidence>
<dbReference type="GO" id="GO:0016020">
    <property type="term" value="C:membrane"/>
    <property type="evidence" value="ECO:0007669"/>
    <property type="project" value="InterPro"/>
</dbReference>
<keyword evidence="9" id="KW-0808">Transferase</keyword>
<organism evidence="21 22">
    <name type="scientific">Dyadobacter pollutisoli</name>
    <dbReference type="NCBI Taxonomy" id="2910158"/>
    <lineage>
        <taxon>Bacteria</taxon>
        <taxon>Pseudomonadati</taxon>
        <taxon>Bacteroidota</taxon>
        <taxon>Cytophagia</taxon>
        <taxon>Cytophagales</taxon>
        <taxon>Spirosomataceae</taxon>
        <taxon>Dyadobacter</taxon>
    </lineage>
</organism>
<dbReference type="GO" id="GO:0051539">
    <property type="term" value="F:4 iron, 4 sulfur cluster binding"/>
    <property type="evidence" value="ECO:0007669"/>
    <property type="project" value="UniProtKB-KW"/>
</dbReference>
<keyword evidence="10" id="KW-0479">Metal-binding</keyword>
<evidence type="ECO:0000256" key="17">
    <source>
        <dbReference type="ARBA" id="ARBA00024827"/>
    </source>
</evidence>
<sequence>MTRFILACALLLVSIDYSYSRAIRWNPRKTYINIGNRLAILEDKSNLLKIDQVSSAEFDNKFTPSQQNTLHFGLNKSAFWLKFEFYNNSSEKLYLQLEHAFIPTADLYVRDSKGSWTVIKSGYKVLIGNKPISDHWQSFPLLSGKHEYFIRLIPYVHPINVKIWNSKSYLITSNKEKLYYGIYLGLLFFVFAIHLFLFISLKHNYYLAYCLLIVSYILTSTSVLEGYFIYAFPFADMMYWYKIVPAIDMPIMLVYCLLFLEVKKYRSNLFYFTVMVCVILLLYLPILHFLPDLVIFVANWVMALLVFILAIYIGVSVGKSGNNLGYYYSVTYVFWLILVAMEEINIQFGTPEHLFDITYVSIAILVESFFLSILLAKRLQWDKEQNDQIRFELQKDLIRIQDRFDNEMLQAQLEIQEQTFNNISQEIHDNIGQSLGIVSINLYSLDNIVNENDEQRISESINLVSNVMNELRDIAKSLNSDYLRKIGLLGALEQQASILRKTGIFEVQILSNDQIILSDSNKELLIFRVLQELLSNIVKHAKATNIVVNVDYQHTHLSITVQDNGNGFDVEQIFKSKSSGLGLTNIKNRVNMIDGSFSIKSSPASGTVATIKIPV</sequence>
<evidence type="ECO:0000256" key="19">
    <source>
        <dbReference type="SAM" id="Phobius"/>
    </source>
</evidence>
<dbReference type="InterPro" id="IPR011623">
    <property type="entry name" value="7TMR_DISM_rcpt_extracell_dom1"/>
</dbReference>
<evidence type="ECO:0000256" key="6">
    <source>
        <dbReference type="ARBA" id="ARBA00022485"/>
    </source>
</evidence>
<dbReference type="GO" id="GO:0005737">
    <property type="term" value="C:cytoplasm"/>
    <property type="evidence" value="ECO:0007669"/>
    <property type="project" value="UniProtKB-SubCell"/>
</dbReference>
<keyword evidence="19" id="KW-0812">Transmembrane</keyword>
<dbReference type="KEGG" id="dpf:ON006_00520"/>
<dbReference type="AlphaFoldDB" id="A0A9E8SKG5"/>
<comment type="function">
    <text evidence="17">Member of the two-component regulatory system NreB/NreC involved in the control of dissimilatory nitrate/nitrite reduction in response to oxygen. NreB functions as a direct oxygen sensor histidine kinase which is autophosphorylated, in the absence of oxygen, probably at the conserved histidine residue, and transfers its phosphate group probably to a conserved aspartate residue of NreC. NreB/NreC activates the expression of the nitrate (narGHJI) and nitrite (nir) reductase operons, as well as the putative nitrate transporter gene narT.</text>
</comment>
<gene>
    <name evidence="21" type="ORF">ON006_00520</name>
</gene>
<feature type="transmembrane region" description="Helical" evidence="19">
    <location>
        <begin position="206"/>
        <end position="232"/>
    </location>
</feature>
<feature type="transmembrane region" description="Helical" evidence="19">
    <location>
        <begin position="293"/>
        <end position="313"/>
    </location>
</feature>